<evidence type="ECO:0000313" key="3">
    <source>
        <dbReference type="EMBL" id="KKB76705.1"/>
    </source>
</evidence>
<dbReference type="PATRIC" id="fig|361041.3.peg.3074"/>
<evidence type="ECO:0000259" key="2">
    <source>
        <dbReference type="Pfam" id="PF09084"/>
    </source>
</evidence>
<sequence>MKNLVASLAVLAAMIGPAAAAPFRLIVTDLEAPLVPNSVMDLAVSLGYFARENVEVELVRVQQTPLAVTALQAGEGEMANIGVDTLLQLVASGQLDLRAVMSPSKSLAFMIVARDAIPDVASLGGKSFGIGRVGSVDQTLSRQVLTSAGVDVESLEQVALGQPAARAQALAAGQIDATTMSLGTWTTLPDQAGLHVLIDQDAYYKAAPVVSKVNVVLPETLETRRPEVVAVVTALTKLARDISADPKLWVDAMAEVRPDLDRTKLESLADAYGQSWSVNGGLSAKELAFTADWNFKSADFADLEPVDMARWVDFSVVDEVLGSLGSLPDMDPADR</sequence>
<dbReference type="STRING" id="361041.VW35_18310"/>
<organism evidence="3 4">
    <name type="scientific">Devosia soli</name>
    <dbReference type="NCBI Taxonomy" id="361041"/>
    <lineage>
        <taxon>Bacteria</taxon>
        <taxon>Pseudomonadati</taxon>
        <taxon>Pseudomonadota</taxon>
        <taxon>Alphaproteobacteria</taxon>
        <taxon>Hyphomicrobiales</taxon>
        <taxon>Devosiaceae</taxon>
        <taxon>Devosia</taxon>
    </lineage>
</organism>
<dbReference type="InterPro" id="IPR015168">
    <property type="entry name" value="SsuA/THI5"/>
</dbReference>
<evidence type="ECO:0000256" key="1">
    <source>
        <dbReference type="SAM" id="SignalP"/>
    </source>
</evidence>
<feature type="signal peptide" evidence="1">
    <location>
        <begin position="1"/>
        <end position="20"/>
    </location>
</feature>
<reference evidence="3 4" key="1">
    <citation type="submission" date="2015-03" db="EMBL/GenBank/DDBJ databases">
        <authorList>
            <person name="Hassan Y.I."/>
            <person name="Lepp D."/>
            <person name="Zhou T."/>
        </authorList>
    </citation>
    <scope>NUCLEOTIDE SEQUENCE [LARGE SCALE GENOMIC DNA]</scope>
    <source>
        <strain evidence="3 4">GH2-10</strain>
    </source>
</reference>
<dbReference type="Gene3D" id="3.40.190.10">
    <property type="entry name" value="Periplasmic binding protein-like II"/>
    <property type="match status" value="2"/>
</dbReference>
<dbReference type="PANTHER" id="PTHR30024">
    <property type="entry name" value="ALIPHATIC SULFONATES-BINDING PROTEIN-RELATED"/>
    <property type="match status" value="1"/>
</dbReference>
<dbReference type="SUPFAM" id="SSF53850">
    <property type="entry name" value="Periplasmic binding protein-like II"/>
    <property type="match status" value="1"/>
</dbReference>
<name>A0A0F5L3B4_9HYPH</name>
<protein>
    <submittedName>
        <fullName evidence="3">ABC transporter substrate-binding protein</fullName>
    </submittedName>
</protein>
<gene>
    <name evidence="3" type="ORF">VW35_18310</name>
</gene>
<dbReference type="AlphaFoldDB" id="A0A0F5L3B4"/>
<proteinExistence type="predicted"/>
<dbReference type="EMBL" id="LAJG01000042">
    <property type="protein sequence ID" value="KKB76705.1"/>
    <property type="molecule type" value="Genomic_DNA"/>
</dbReference>
<keyword evidence="1" id="KW-0732">Signal</keyword>
<dbReference type="Pfam" id="PF09084">
    <property type="entry name" value="NMT1"/>
    <property type="match status" value="1"/>
</dbReference>
<keyword evidence="4" id="KW-1185">Reference proteome</keyword>
<feature type="domain" description="SsuA/THI5-like" evidence="2">
    <location>
        <begin position="42"/>
        <end position="247"/>
    </location>
</feature>
<evidence type="ECO:0000313" key="4">
    <source>
        <dbReference type="Proteomes" id="UP000033514"/>
    </source>
</evidence>
<dbReference type="RefSeq" id="WP_046144486.1">
    <property type="nucleotide sequence ID" value="NZ_LAJG01000042.1"/>
</dbReference>
<dbReference type="OrthoDB" id="9776669at2"/>
<accession>A0A0F5L3B4</accession>
<feature type="chain" id="PRO_5002491847" evidence="1">
    <location>
        <begin position="21"/>
        <end position="335"/>
    </location>
</feature>
<comment type="caution">
    <text evidence="3">The sequence shown here is derived from an EMBL/GenBank/DDBJ whole genome shotgun (WGS) entry which is preliminary data.</text>
</comment>
<dbReference type="Proteomes" id="UP000033514">
    <property type="component" value="Unassembled WGS sequence"/>
</dbReference>